<protein>
    <submittedName>
        <fullName evidence="2">Uncharacterized protein</fullName>
    </submittedName>
</protein>
<dbReference type="Proteomes" id="UP000317835">
    <property type="component" value="Chromosome"/>
</dbReference>
<proteinExistence type="predicted"/>
<dbReference type="Gene3D" id="2.60.40.10">
    <property type="entry name" value="Immunoglobulins"/>
    <property type="match status" value="1"/>
</dbReference>
<dbReference type="Pfam" id="PF05345">
    <property type="entry name" value="He_PIG"/>
    <property type="match status" value="1"/>
</dbReference>
<evidence type="ECO:0000256" key="1">
    <source>
        <dbReference type="SAM" id="Phobius"/>
    </source>
</evidence>
<dbReference type="SUPFAM" id="SSF49313">
    <property type="entry name" value="Cadherin-like"/>
    <property type="match status" value="1"/>
</dbReference>
<keyword evidence="1" id="KW-0812">Transmembrane</keyword>
<dbReference type="InterPro" id="IPR013783">
    <property type="entry name" value="Ig-like_fold"/>
</dbReference>
<sequence length="274" mass="28526">MRRGRRGGHGVLEFGGSGEDSFVAVVVTKLTGALLFILLLSMVIMALIPRAVDPSAPGAVEAGPLEIVTPGRLPEAIAGRPYELAMATSGASGPLRWGLEGELPEGLEFDPGLGLIRGTPEAGSPGPLALTVRVGDGRRTEAKRLSLVVYRPDGPLTVPSPLEAALHLPRVPWQAWGELGFGFLVLVLVHLVAMNGVGAMERRSAALEEARGRGAGRPGRRFALYRASLRVATATAVAVLAGWLWLHRDGPNGGPAGADAAVASAGDDRTHVSR</sequence>
<dbReference type="InterPro" id="IPR015919">
    <property type="entry name" value="Cadherin-like_sf"/>
</dbReference>
<name>A0A518H582_9BACT</name>
<feature type="transmembrane region" description="Helical" evidence="1">
    <location>
        <begin position="21"/>
        <end position="48"/>
    </location>
</feature>
<keyword evidence="1" id="KW-1133">Transmembrane helix</keyword>
<feature type="transmembrane region" description="Helical" evidence="1">
    <location>
        <begin position="227"/>
        <end position="246"/>
    </location>
</feature>
<keyword evidence="1" id="KW-0472">Membrane</keyword>
<dbReference type="OrthoDB" id="266783at2"/>
<keyword evidence="3" id="KW-1185">Reference proteome</keyword>
<dbReference type="KEGG" id="tpla:ElP_38930"/>
<reference evidence="2 3" key="1">
    <citation type="submission" date="2019-02" db="EMBL/GenBank/DDBJ databases">
        <title>Deep-cultivation of Planctomycetes and their phenomic and genomic characterization uncovers novel biology.</title>
        <authorList>
            <person name="Wiegand S."/>
            <person name="Jogler M."/>
            <person name="Boedeker C."/>
            <person name="Pinto D."/>
            <person name="Vollmers J."/>
            <person name="Rivas-Marin E."/>
            <person name="Kohn T."/>
            <person name="Peeters S.H."/>
            <person name="Heuer A."/>
            <person name="Rast P."/>
            <person name="Oberbeckmann S."/>
            <person name="Bunk B."/>
            <person name="Jeske O."/>
            <person name="Meyerdierks A."/>
            <person name="Storesund J.E."/>
            <person name="Kallscheuer N."/>
            <person name="Luecker S."/>
            <person name="Lage O.M."/>
            <person name="Pohl T."/>
            <person name="Merkel B.J."/>
            <person name="Hornburger P."/>
            <person name="Mueller R.-W."/>
            <person name="Bruemmer F."/>
            <person name="Labrenz M."/>
            <person name="Spormann A.M."/>
            <person name="Op den Camp H."/>
            <person name="Overmann J."/>
            <person name="Amann R."/>
            <person name="Jetten M.S.M."/>
            <person name="Mascher T."/>
            <person name="Medema M.H."/>
            <person name="Devos D.P."/>
            <person name="Kaster A.-K."/>
            <person name="Ovreas L."/>
            <person name="Rohde M."/>
            <person name="Galperin M.Y."/>
            <person name="Jogler C."/>
        </authorList>
    </citation>
    <scope>NUCLEOTIDE SEQUENCE [LARGE SCALE GENOMIC DNA]</scope>
    <source>
        <strain evidence="2 3">ElP</strain>
    </source>
</reference>
<evidence type="ECO:0000313" key="2">
    <source>
        <dbReference type="EMBL" id="QDV35983.1"/>
    </source>
</evidence>
<dbReference type="RefSeq" id="WP_145271954.1">
    <property type="nucleotide sequence ID" value="NZ_CP036426.1"/>
</dbReference>
<accession>A0A518H582</accession>
<dbReference type="GO" id="GO:0005509">
    <property type="term" value="F:calcium ion binding"/>
    <property type="evidence" value="ECO:0007669"/>
    <property type="project" value="InterPro"/>
</dbReference>
<dbReference type="GO" id="GO:0016020">
    <property type="term" value="C:membrane"/>
    <property type="evidence" value="ECO:0007669"/>
    <property type="project" value="InterPro"/>
</dbReference>
<dbReference type="EMBL" id="CP036426">
    <property type="protein sequence ID" value="QDV35983.1"/>
    <property type="molecule type" value="Genomic_DNA"/>
</dbReference>
<organism evidence="2 3">
    <name type="scientific">Tautonia plasticadhaerens</name>
    <dbReference type="NCBI Taxonomy" id="2527974"/>
    <lineage>
        <taxon>Bacteria</taxon>
        <taxon>Pseudomonadati</taxon>
        <taxon>Planctomycetota</taxon>
        <taxon>Planctomycetia</taxon>
        <taxon>Isosphaerales</taxon>
        <taxon>Isosphaeraceae</taxon>
        <taxon>Tautonia</taxon>
    </lineage>
</organism>
<evidence type="ECO:0000313" key="3">
    <source>
        <dbReference type="Proteomes" id="UP000317835"/>
    </source>
</evidence>
<gene>
    <name evidence="2" type="ORF">ElP_38930</name>
</gene>
<dbReference type="AlphaFoldDB" id="A0A518H582"/>
<feature type="transmembrane region" description="Helical" evidence="1">
    <location>
        <begin position="173"/>
        <end position="193"/>
    </location>
</feature>